<gene>
    <name evidence="4" type="ORF">CTI12_AA619330</name>
</gene>
<dbReference type="STRING" id="35608.A0A2U1KCC3"/>
<accession>A0A2U1KCC3</accession>
<feature type="repeat" description="ANK" evidence="1">
    <location>
        <begin position="127"/>
        <end position="159"/>
    </location>
</feature>
<feature type="domain" description="PGG" evidence="3">
    <location>
        <begin position="429"/>
        <end position="534"/>
    </location>
</feature>
<keyword evidence="5" id="KW-1185">Reference proteome</keyword>
<evidence type="ECO:0000259" key="3">
    <source>
        <dbReference type="Pfam" id="PF13962"/>
    </source>
</evidence>
<proteinExistence type="predicted"/>
<keyword evidence="2" id="KW-0812">Transmembrane</keyword>
<dbReference type="Proteomes" id="UP000245207">
    <property type="component" value="Unassembled WGS sequence"/>
</dbReference>
<dbReference type="SMART" id="SM00248">
    <property type="entry name" value="ANK"/>
    <property type="match status" value="5"/>
</dbReference>
<keyword evidence="2" id="KW-1133">Transmembrane helix</keyword>
<dbReference type="InterPro" id="IPR002110">
    <property type="entry name" value="Ankyrin_rpt"/>
</dbReference>
<evidence type="ECO:0000256" key="2">
    <source>
        <dbReference type="SAM" id="Phobius"/>
    </source>
</evidence>
<keyword evidence="2" id="KW-0472">Membrane</keyword>
<dbReference type="PANTHER" id="PTHR24177:SF443">
    <property type="entry name" value="PGG DOMAIN-CONTAINING PROTEIN"/>
    <property type="match status" value="1"/>
</dbReference>
<sequence>MLYAFVFNYFAENREDYFNICIPLYAASFTGDWEAAKNILDRHPERVRCAITDNCQTALHIAVAARETRLTGRYVENLVKLMTDDDVELQDMDGYTAFCKAALAGNVKICEYLFEKHHKLLYIPSRDGRMPLNLAAVLGRYEVVKYLYDKSNKMSSNHWKPQDQKSTLEICVDRNFFDIALQIVNDRPELADNATLLRIMARKPRALNGVKGNLATRIIKSICRFIQMKVQPDAEEDTDALKLLRIILRHTIRGKEKKTVDDIFRGHDYKIASSGQGDETPEHSFKMLFVASELGNTRFVVEILRLCPDLIWMVNDDNLSIFHIAVMCRHPDIYNLLYEIGLMRDCIFPLKDKDGNNMLHLAGMSSVKMRPKMSGATLLLQRELLWFQEVEKIMPRSYRLSLNNEGKTPYQLFFEANQDLVSNGLDCMKDCMVVATLLITLQFAVAFTVPGGYNQEHGAPIFIHKLTFLVFVIADCISLFFSAMSLIAFLSILTSHDDQRQFINLLPPKLTIGLTAIFISGAAMMATFSASFFVLYHKGLKWIPIFIAVAAPVSGYFAVSQFPVLLEMLRSRYDSHYLFKPKKPMLYSTNPRF</sequence>
<name>A0A2U1KCC3_ARTAN</name>
<feature type="transmembrane region" description="Helical" evidence="2">
    <location>
        <begin position="512"/>
        <end position="535"/>
    </location>
</feature>
<dbReference type="SUPFAM" id="SSF48403">
    <property type="entry name" value="Ankyrin repeat"/>
    <property type="match status" value="1"/>
</dbReference>
<dbReference type="Pfam" id="PF12796">
    <property type="entry name" value="Ank_2"/>
    <property type="match status" value="1"/>
</dbReference>
<dbReference type="PROSITE" id="PS50088">
    <property type="entry name" value="ANK_REPEAT"/>
    <property type="match status" value="1"/>
</dbReference>
<evidence type="ECO:0000313" key="4">
    <source>
        <dbReference type="EMBL" id="PWA34417.1"/>
    </source>
</evidence>
<feature type="transmembrane region" description="Helical" evidence="2">
    <location>
        <begin position="542"/>
        <end position="559"/>
    </location>
</feature>
<dbReference type="InterPro" id="IPR026961">
    <property type="entry name" value="PGG_dom"/>
</dbReference>
<comment type="caution">
    <text evidence="4">The sequence shown here is derived from an EMBL/GenBank/DDBJ whole genome shotgun (WGS) entry which is preliminary data.</text>
</comment>
<keyword evidence="1" id="KW-0040">ANK repeat</keyword>
<dbReference type="GO" id="GO:0016020">
    <property type="term" value="C:membrane"/>
    <property type="evidence" value="ECO:0007669"/>
    <property type="project" value="TreeGrafter"/>
</dbReference>
<dbReference type="InterPro" id="IPR036770">
    <property type="entry name" value="Ankyrin_rpt-contain_sf"/>
</dbReference>
<feature type="transmembrane region" description="Helical" evidence="2">
    <location>
        <begin position="466"/>
        <end position="492"/>
    </location>
</feature>
<evidence type="ECO:0000313" key="5">
    <source>
        <dbReference type="Proteomes" id="UP000245207"/>
    </source>
</evidence>
<reference evidence="4 5" key="1">
    <citation type="journal article" date="2018" name="Mol. Plant">
        <title>The genome of Artemisia annua provides insight into the evolution of Asteraceae family and artemisinin biosynthesis.</title>
        <authorList>
            <person name="Shen Q."/>
            <person name="Zhang L."/>
            <person name="Liao Z."/>
            <person name="Wang S."/>
            <person name="Yan T."/>
            <person name="Shi P."/>
            <person name="Liu M."/>
            <person name="Fu X."/>
            <person name="Pan Q."/>
            <person name="Wang Y."/>
            <person name="Lv Z."/>
            <person name="Lu X."/>
            <person name="Zhang F."/>
            <person name="Jiang W."/>
            <person name="Ma Y."/>
            <person name="Chen M."/>
            <person name="Hao X."/>
            <person name="Li L."/>
            <person name="Tang Y."/>
            <person name="Lv G."/>
            <person name="Zhou Y."/>
            <person name="Sun X."/>
            <person name="Brodelius P.E."/>
            <person name="Rose J.K.C."/>
            <person name="Tang K."/>
        </authorList>
    </citation>
    <scope>NUCLEOTIDE SEQUENCE [LARGE SCALE GENOMIC DNA]</scope>
    <source>
        <strain evidence="5">cv. Huhao1</strain>
        <tissue evidence="4">Leaf</tissue>
    </source>
</reference>
<dbReference type="AlphaFoldDB" id="A0A2U1KCC3"/>
<feature type="transmembrane region" description="Helical" evidence="2">
    <location>
        <begin position="432"/>
        <end position="454"/>
    </location>
</feature>
<dbReference type="PANTHER" id="PTHR24177">
    <property type="entry name" value="CASKIN"/>
    <property type="match status" value="1"/>
</dbReference>
<dbReference type="OrthoDB" id="1921232at2759"/>
<evidence type="ECO:0000256" key="1">
    <source>
        <dbReference type="PROSITE-ProRule" id="PRU00023"/>
    </source>
</evidence>
<dbReference type="EMBL" id="PKPP01022702">
    <property type="protein sequence ID" value="PWA34417.1"/>
    <property type="molecule type" value="Genomic_DNA"/>
</dbReference>
<organism evidence="4 5">
    <name type="scientific">Artemisia annua</name>
    <name type="common">Sweet wormwood</name>
    <dbReference type="NCBI Taxonomy" id="35608"/>
    <lineage>
        <taxon>Eukaryota</taxon>
        <taxon>Viridiplantae</taxon>
        <taxon>Streptophyta</taxon>
        <taxon>Embryophyta</taxon>
        <taxon>Tracheophyta</taxon>
        <taxon>Spermatophyta</taxon>
        <taxon>Magnoliopsida</taxon>
        <taxon>eudicotyledons</taxon>
        <taxon>Gunneridae</taxon>
        <taxon>Pentapetalae</taxon>
        <taxon>asterids</taxon>
        <taxon>campanulids</taxon>
        <taxon>Asterales</taxon>
        <taxon>Asteraceae</taxon>
        <taxon>Asteroideae</taxon>
        <taxon>Anthemideae</taxon>
        <taxon>Artemisiinae</taxon>
        <taxon>Artemisia</taxon>
    </lineage>
</organism>
<protein>
    <submittedName>
        <fullName evidence="4">Ankyrin repeat-containing protein</fullName>
    </submittedName>
</protein>
<dbReference type="Gene3D" id="1.25.40.20">
    <property type="entry name" value="Ankyrin repeat-containing domain"/>
    <property type="match status" value="2"/>
</dbReference>
<dbReference type="Pfam" id="PF13962">
    <property type="entry name" value="PGG"/>
    <property type="match status" value="1"/>
</dbReference>